<comment type="caution">
    <text evidence="5">The sequence shown here is derived from an EMBL/GenBank/DDBJ whole genome shotgun (WGS) entry which is preliminary data.</text>
</comment>
<proteinExistence type="predicted"/>
<evidence type="ECO:0000256" key="1">
    <source>
        <dbReference type="ARBA" id="ARBA00023015"/>
    </source>
</evidence>
<evidence type="ECO:0000256" key="2">
    <source>
        <dbReference type="ARBA" id="ARBA00023125"/>
    </source>
</evidence>
<evidence type="ECO:0000256" key="3">
    <source>
        <dbReference type="ARBA" id="ARBA00023163"/>
    </source>
</evidence>
<dbReference type="PANTHER" id="PTHR43280:SF27">
    <property type="entry name" value="TRANSCRIPTIONAL REGULATOR MTLR"/>
    <property type="match status" value="1"/>
</dbReference>
<dbReference type="InterPro" id="IPR009057">
    <property type="entry name" value="Homeodomain-like_sf"/>
</dbReference>
<sequence>MEAVLEQIELGKKQSILAFEYNAPHFDTPWHFHPQHELTYIEESVGTKYIGDYVGFYEPGELVLLRSNLPHCWKNHSDAGKQSKSIVIQWNKGVYARVPELQPLFRMLTSASRGVIFDKEVTASFLPRIKKLTQLDSHQLYIELLNLLSDLSECDYTTLSKAHFIDDLPIEFGSRMSKIHDFIEKRFHEKIYLKELADLVSMSEQSFSRFFSKMMGRPFFTFLNEYRINIASRMLIDTDLTIAQIGYACGYESLPFFHKQFQKFMHVSPLKFRKKYAIQ</sequence>
<dbReference type="InterPro" id="IPR018060">
    <property type="entry name" value="HTH_AraC"/>
</dbReference>
<dbReference type="EMBL" id="BBNQ01000023">
    <property type="protein sequence ID" value="GAL64787.1"/>
    <property type="molecule type" value="Genomic_DNA"/>
</dbReference>
<organism evidence="5 6">
    <name type="scientific">Algibacter lectus</name>
    <dbReference type="NCBI Taxonomy" id="221126"/>
    <lineage>
        <taxon>Bacteria</taxon>
        <taxon>Pseudomonadati</taxon>
        <taxon>Bacteroidota</taxon>
        <taxon>Flavobacteriia</taxon>
        <taxon>Flavobacteriales</taxon>
        <taxon>Flavobacteriaceae</taxon>
        <taxon>Algibacter</taxon>
    </lineage>
</organism>
<dbReference type="PROSITE" id="PS01124">
    <property type="entry name" value="HTH_ARAC_FAMILY_2"/>
    <property type="match status" value="1"/>
</dbReference>
<dbReference type="Pfam" id="PF07883">
    <property type="entry name" value="Cupin_2"/>
    <property type="match status" value="1"/>
</dbReference>
<dbReference type="GO" id="GO:0003700">
    <property type="term" value="F:DNA-binding transcription factor activity"/>
    <property type="evidence" value="ECO:0007669"/>
    <property type="project" value="InterPro"/>
</dbReference>
<dbReference type="RefSeq" id="WP_042506594.1">
    <property type="nucleotide sequence ID" value="NZ_BBNQ01000023.1"/>
</dbReference>
<dbReference type="InterPro" id="IPR011051">
    <property type="entry name" value="RmlC_Cupin_sf"/>
</dbReference>
<name>A0A090WB77_9FLAO</name>
<protein>
    <submittedName>
        <fullName evidence="5">Transcriptional regulator</fullName>
    </submittedName>
</protein>
<dbReference type="SUPFAM" id="SSF46689">
    <property type="entry name" value="Homeodomain-like"/>
    <property type="match status" value="2"/>
</dbReference>
<dbReference type="Gene3D" id="1.10.10.60">
    <property type="entry name" value="Homeodomain-like"/>
    <property type="match status" value="2"/>
</dbReference>
<dbReference type="GO" id="GO:0043565">
    <property type="term" value="F:sequence-specific DNA binding"/>
    <property type="evidence" value="ECO:0007669"/>
    <property type="project" value="InterPro"/>
</dbReference>
<dbReference type="OrthoDB" id="1410704at2"/>
<accession>A0A090WB77</accession>
<gene>
    <name evidence="5" type="ORF">JCM19300_3107</name>
</gene>
<keyword evidence="2" id="KW-0238">DNA-binding</keyword>
<evidence type="ECO:0000259" key="4">
    <source>
        <dbReference type="PROSITE" id="PS01124"/>
    </source>
</evidence>
<keyword evidence="3" id="KW-0804">Transcription</keyword>
<dbReference type="Pfam" id="PF12833">
    <property type="entry name" value="HTH_18"/>
    <property type="match status" value="1"/>
</dbReference>
<dbReference type="AlphaFoldDB" id="A0A090WB77"/>
<dbReference type="InterPro" id="IPR013096">
    <property type="entry name" value="Cupin_2"/>
</dbReference>
<feature type="domain" description="HTH araC/xylS-type" evidence="4">
    <location>
        <begin position="177"/>
        <end position="275"/>
    </location>
</feature>
<reference evidence="5 6" key="1">
    <citation type="journal article" date="2014" name="Genome Announc.">
        <title>Draft Genome Sequences of Marine Flavobacterium Algibacter lectus Strains SS8 and NR4.</title>
        <authorList>
            <person name="Takatani N."/>
            <person name="Nakanishi M."/>
            <person name="Meirelles P."/>
            <person name="Mino S."/>
            <person name="Suda W."/>
            <person name="Oshima K."/>
            <person name="Hattori M."/>
            <person name="Ohkuma M."/>
            <person name="Hosokawa M."/>
            <person name="Miyashita K."/>
            <person name="Thompson F.L."/>
            <person name="Niwa A."/>
            <person name="Sawabe T."/>
            <person name="Sawabe T."/>
        </authorList>
    </citation>
    <scope>NUCLEOTIDE SEQUENCE [LARGE SCALE GENOMIC DNA]</scope>
    <source>
        <strain evidence="5 6">JCM 19300</strain>
    </source>
</reference>
<dbReference type="Gene3D" id="2.60.120.10">
    <property type="entry name" value="Jelly Rolls"/>
    <property type="match status" value="1"/>
</dbReference>
<evidence type="ECO:0000313" key="6">
    <source>
        <dbReference type="Proteomes" id="UP000029644"/>
    </source>
</evidence>
<dbReference type="Proteomes" id="UP000029644">
    <property type="component" value="Unassembled WGS sequence"/>
</dbReference>
<keyword evidence="1" id="KW-0805">Transcription regulation</keyword>
<evidence type="ECO:0000313" key="5">
    <source>
        <dbReference type="EMBL" id="GAL64787.1"/>
    </source>
</evidence>
<dbReference type="InterPro" id="IPR014710">
    <property type="entry name" value="RmlC-like_jellyroll"/>
</dbReference>
<dbReference type="SMART" id="SM00342">
    <property type="entry name" value="HTH_ARAC"/>
    <property type="match status" value="1"/>
</dbReference>
<dbReference type="PANTHER" id="PTHR43280">
    <property type="entry name" value="ARAC-FAMILY TRANSCRIPTIONAL REGULATOR"/>
    <property type="match status" value="1"/>
</dbReference>
<dbReference type="SUPFAM" id="SSF51182">
    <property type="entry name" value="RmlC-like cupins"/>
    <property type="match status" value="1"/>
</dbReference>
<dbReference type="CDD" id="cd06976">
    <property type="entry name" value="cupin_MtlR-like_N"/>
    <property type="match status" value="1"/>
</dbReference>